<protein>
    <submittedName>
        <fullName evidence="5">Unannotated protein</fullName>
    </submittedName>
</protein>
<proteinExistence type="predicted"/>
<keyword evidence="3" id="KW-1133">Transmembrane helix</keyword>
<evidence type="ECO:0000259" key="4">
    <source>
        <dbReference type="Pfam" id="PF04234"/>
    </source>
</evidence>
<evidence type="ECO:0000313" key="5">
    <source>
        <dbReference type="EMBL" id="CAB4867395.1"/>
    </source>
</evidence>
<name>A0A6J7DEV4_9ZZZZ</name>
<accession>A0A6J7DEV4</accession>
<keyword evidence="2" id="KW-0186">Copper</keyword>
<sequence>MKKFAIAFALIISALMSTTPAWADANLVFSNPAKAQTVNEAPPVVLLSFDKQVVKKGTTFKVLDVNSNPIQVGQPEIQGPVITQRVNIVKPGNYVVRANVVTEDGSETSVVYPFIYKLREPIAPPAVTTGLKELVGNLALIAGIFALVIGAITLIGRRALKKSS</sequence>
<evidence type="ECO:0000256" key="1">
    <source>
        <dbReference type="ARBA" id="ARBA00022729"/>
    </source>
</evidence>
<dbReference type="EMBL" id="CAFBLM010000020">
    <property type="protein sequence ID" value="CAB4867395.1"/>
    <property type="molecule type" value="Genomic_DNA"/>
</dbReference>
<organism evidence="5">
    <name type="scientific">freshwater metagenome</name>
    <dbReference type="NCBI Taxonomy" id="449393"/>
    <lineage>
        <taxon>unclassified sequences</taxon>
        <taxon>metagenomes</taxon>
        <taxon>ecological metagenomes</taxon>
    </lineage>
</organism>
<dbReference type="GO" id="GO:0005507">
    <property type="term" value="F:copper ion binding"/>
    <property type="evidence" value="ECO:0007669"/>
    <property type="project" value="InterPro"/>
</dbReference>
<dbReference type="AlphaFoldDB" id="A0A6J7DEV4"/>
<reference evidence="5" key="1">
    <citation type="submission" date="2020-05" db="EMBL/GenBank/DDBJ databases">
        <authorList>
            <person name="Chiriac C."/>
            <person name="Salcher M."/>
            <person name="Ghai R."/>
            <person name="Kavagutti S V."/>
        </authorList>
    </citation>
    <scope>NUCLEOTIDE SEQUENCE</scope>
</reference>
<keyword evidence="3" id="KW-0472">Membrane</keyword>
<feature type="domain" description="CopC" evidence="4">
    <location>
        <begin position="25"/>
        <end position="114"/>
    </location>
</feature>
<keyword evidence="1" id="KW-0732">Signal</keyword>
<dbReference type="InterPro" id="IPR014756">
    <property type="entry name" value="Ig_E-set"/>
</dbReference>
<dbReference type="Pfam" id="PF04234">
    <property type="entry name" value="CopC"/>
    <property type="match status" value="1"/>
</dbReference>
<dbReference type="GO" id="GO:0046688">
    <property type="term" value="P:response to copper ion"/>
    <property type="evidence" value="ECO:0007669"/>
    <property type="project" value="InterPro"/>
</dbReference>
<dbReference type="GO" id="GO:0042597">
    <property type="term" value="C:periplasmic space"/>
    <property type="evidence" value="ECO:0007669"/>
    <property type="project" value="InterPro"/>
</dbReference>
<dbReference type="InterPro" id="IPR014755">
    <property type="entry name" value="Cu-Rt/internalin_Ig-like"/>
</dbReference>
<dbReference type="Gene3D" id="2.60.40.1220">
    <property type="match status" value="1"/>
</dbReference>
<gene>
    <name evidence="5" type="ORF">UFOPK3401_00603</name>
</gene>
<dbReference type="InterPro" id="IPR007348">
    <property type="entry name" value="CopC_dom"/>
</dbReference>
<feature type="transmembrane region" description="Helical" evidence="3">
    <location>
        <begin position="134"/>
        <end position="155"/>
    </location>
</feature>
<evidence type="ECO:0000256" key="3">
    <source>
        <dbReference type="SAM" id="Phobius"/>
    </source>
</evidence>
<evidence type="ECO:0000256" key="2">
    <source>
        <dbReference type="ARBA" id="ARBA00023008"/>
    </source>
</evidence>
<dbReference type="SUPFAM" id="SSF81296">
    <property type="entry name" value="E set domains"/>
    <property type="match status" value="1"/>
</dbReference>
<keyword evidence="3" id="KW-0812">Transmembrane</keyword>